<keyword evidence="1 7" id="KW-0238">DNA-binding</keyword>
<dbReference type="Pfam" id="PF07526">
    <property type="entry name" value="POX"/>
    <property type="match status" value="1"/>
</dbReference>
<sequence length="364" mass="41378">MVTEQEALNSNSRGSSRFSNELSLSLATSEPSVVHGSSILEQCSESSSGLTSYLLHNTHVLSEHASHSGSDISLSFGSYKPLHLSPLLSGSRFVHAMQEILAEIAGYALENIEQTSYSGNRIGDGVNVSFSSSLDGENTFMYQNNILQERTAESKKKHLLALLQVVDERYNRCLDEIHTVTSAFHAVTELDPNLHGRFALPMISFMYKNLRERISSHVLAVGAHISKGEATEETSLETCFIHKQWALQQLCKRDHQFWRPQRGLPERSVSVLRAWMFQNFLHPDERFKFQVPERCREALACFEERTDKESGVELVYKRSCSSMKPMIEEMYAEMNRRKGHRNDEETGGNHRNHTGFESRRFTTE</sequence>
<gene>
    <name evidence="7" type="ORF">Sango_1227600</name>
</gene>
<dbReference type="InterPro" id="IPR006563">
    <property type="entry name" value="POX_dom"/>
</dbReference>
<evidence type="ECO:0000313" key="8">
    <source>
        <dbReference type="Proteomes" id="UP001289374"/>
    </source>
</evidence>
<evidence type="ECO:0000313" key="7">
    <source>
        <dbReference type="EMBL" id="KAK4401215.1"/>
    </source>
</evidence>
<evidence type="ECO:0000256" key="2">
    <source>
        <dbReference type="ARBA" id="ARBA00023155"/>
    </source>
</evidence>
<feature type="domain" description="POX" evidence="6">
    <location>
        <begin position="82"/>
        <end position="216"/>
    </location>
</feature>
<dbReference type="AlphaFoldDB" id="A0AAE1WX11"/>
<keyword evidence="8" id="KW-1185">Reference proteome</keyword>
<reference evidence="7" key="1">
    <citation type="submission" date="2020-06" db="EMBL/GenBank/DDBJ databases">
        <authorList>
            <person name="Li T."/>
            <person name="Hu X."/>
            <person name="Zhang T."/>
            <person name="Song X."/>
            <person name="Zhang H."/>
            <person name="Dai N."/>
            <person name="Sheng W."/>
            <person name="Hou X."/>
            <person name="Wei L."/>
        </authorList>
    </citation>
    <scope>NUCLEOTIDE SEQUENCE</scope>
    <source>
        <strain evidence="7">K16</strain>
        <tissue evidence="7">Leaf</tissue>
    </source>
</reference>
<dbReference type="GO" id="GO:0003677">
    <property type="term" value="F:DNA binding"/>
    <property type="evidence" value="ECO:0007669"/>
    <property type="project" value="UniProtKB-KW"/>
</dbReference>
<name>A0AAE1WX11_9LAMI</name>
<organism evidence="7 8">
    <name type="scientific">Sesamum angolense</name>
    <dbReference type="NCBI Taxonomy" id="2727404"/>
    <lineage>
        <taxon>Eukaryota</taxon>
        <taxon>Viridiplantae</taxon>
        <taxon>Streptophyta</taxon>
        <taxon>Embryophyta</taxon>
        <taxon>Tracheophyta</taxon>
        <taxon>Spermatophyta</taxon>
        <taxon>Magnoliopsida</taxon>
        <taxon>eudicotyledons</taxon>
        <taxon>Gunneridae</taxon>
        <taxon>Pentapetalae</taxon>
        <taxon>asterids</taxon>
        <taxon>lamiids</taxon>
        <taxon>Lamiales</taxon>
        <taxon>Pedaliaceae</taxon>
        <taxon>Sesamum</taxon>
    </lineage>
</organism>
<protein>
    <submittedName>
        <fullName evidence="7">Homeobox protein A</fullName>
    </submittedName>
</protein>
<feature type="region of interest" description="Disordered" evidence="5">
    <location>
        <begin position="337"/>
        <end position="364"/>
    </location>
</feature>
<evidence type="ECO:0000256" key="3">
    <source>
        <dbReference type="ARBA" id="ARBA00023163"/>
    </source>
</evidence>
<keyword evidence="4" id="KW-0539">Nucleus</keyword>
<keyword evidence="2 7" id="KW-0371">Homeobox</keyword>
<dbReference type="SMART" id="SM00574">
    <property type="entry name" value="POX"/>
    <property type="match status" value="1"/>
</dbReference>
<evidence type="ECO:0000256" key="1">
    <source>
        <dbReference type="ARBA" id="ARBA00023125"/>
    </source>
</evidence>
<evidence type="ECO:0000256" key="4">
    <source>
        <dbReference type="ARBA" id="ARBA00023242"/>
    </source>
</evidence>
<dbReference type="Proteomes" id="UP001289374">
    <property type="component" value="Unassembled WGS sequence"/>
</dbReference>
<proteinExistence type="predicted"/>
<reference evidence="7" key="2">
    <citation type="journal article" date="2024" name="Plant">
        <title>Genomic evolution and insights into agronomic trait innovations of Sesamum species.</title>
        <authorList>
            <person name="Miao H."/>
            <person name="Wang L."/>
            <person name="Qu L."/>
            <person name="Liu H."/>
            <person name="Sun Y."/>
            <person name="Le M."/>
            <person name="Wang Q."/>
            <person name="Wei S."/>
            <person name="Zheng Y."/>
            <person name="Lin W."/>
            <person name="Duan Y."/>
            <person name="Cao H."/>
            <person name="Xiong S."/>
            <person name="Wang X."/>
            <person name="Wei L."/>
            <person name="Li C."/>
            <person name="Ma Q."/>
            <person name="Ju M."/>
            <person name="Zhao R."/>
            <person name="Li G."/>
            <person name="Mu C."/>
            <person name="Tian Q."/>
            <person name="Mei H."/>
            <person name="Zhang T."/>
            <person name="Gao T."/>
            <person name="Zhang H."/>
        </authorList>
    </citation>
    <scope>NUCLEOTIDE SEQUENCE</scope>
    <source>
        <strain evidence="7">K16</strain>
    </source>
</reference>
<comment type="caution">
    <text evidence="7">The sequence shown here is derived from an EMBL/GenBank/DDBJ whole genome shotgun (WGS) entry which is preliminary data.</text>
</comment>
<keyword evidence="3" id="KW-0804">Transcription</keyword>
<evidence type="ECO:0000256" key="5">
    <source>
        <dbReference type="SAM" id="MobiDB-lite"/>
    </source>
</evidence>
<evidence type="ECO:0000259" key="6">
    <source>
        <dbReference type="SMART" id="SM00574"/>
    </source>
</evidence>
<accession>A0AAE1WX11</accession>
<dbReference type="PANTHER" id="PTHR11850">
    <property type="entry name" value="HOMEOBOX PROTEIN TRANSCRIPTION FACTORS"/>
    <property type="match status" value="1"/>
</dbReference>
<dbReference type="InterPro" id="IPR050224">
    <property type="entry name" value="TALE_homeobox"/>
</dbReference>
<dbReference type="EMBL" id="JACGWL010000006">
    <property type="protein sequence ID" value="KAK4401215.1"/>
    <property type="molecule type" value="Genomic_DNA"/>
</dbReference>
<feature type="compositionally biased region" description="Basic and acidic residues" evidence="5">
    <location>
        <begin position="341"/>
        <end position="364"/>
    </location>
</feature>